<dbReference type="Proteomes" id="UP000772196">
    <property type="component" value="Unassembled WGS sequence"/>
</dbReference>
<keyword evidence="4" id="KW-0067">ATP-binding</keyword>
<name>A0ABX1GYD4_9ACTN</name>
<protein>
    <submittedName>
        <fullName evidence="4">ATP-binding protein</fullName>
    </submittedName>
</protein>
<dbReference type="GO" id="GO:0005524">
    <property type="term" value="F:ATP binding"/>
    <property type="evidence" value="ECO:0007669"/>
    <property type="project" value="UniProtKB-KW"/>
</dbReference>
<gene>
    <name evidence="4" type="ORF">HFV08_00870</name>
</gene>
<dbReference type="Gene3D" id="3.30.565.10">
    <property type="entry name" value="Histidine kinase-like ATPase, C-terminal domain"/>
    <property type="match status" value="1"/>
</dbReference>
<keyword evidence="1" id="KW-0808">Transferase</keyword>
<proteinExistence type="predicted"/>
<dbReference type="EMBL" id="JAAWWP010000001">
    <property type="protein sequence ID" value="NKI39826.1"/>
    <property type="molecule type" value="Genomic_DNA"/>
</dbReference>
<evidence type="ECO:0000256" key="1">
    <source>
        <dbReference type="ARBA" id="ARBA00022527"/>
    </source>
</evidence>
<dbReference type="CDD" id="cd16936">
    <property type="entry name" value="HATPase_RsbW-like"/>
    <property type="match status" value="1"/>
</dbReference>
<dbReference type="RefSeq" id="WP_168534802.1">
    <property type="nucleotide sequence ID" value="NZ_JAAWWP010000001.1"/>
</dbReference>
<dbReference type="PANTHER" id="PTHR35526">
    <property type="entry name" value="ANTI-SIGMA-F FACTOR RSBW-RELATED"/>
    <property type="match status" value="1"/>
</dbReference>
<reference evidence="4 5" key="1">
    <citation type="submission" date="2020-04" db="EMBL/GenBank/DDBJ databases">
        <title>Phylogenetic Diversity and Antibacterial Activity against Ralstonia solanacearum of Endophytic Actinomycete Isolated from Moss.</title>
        <authorList>
            <person name="Zhuang X."/>
        </authorList>
    </citation>
    <scope>NUCLEOTIDE SEQUENCE [LARGE SCALE GENOMIC DNA]</scope>
    <source>
        <strain evidence="4 5">LD120</strain>
    </source>
</reference>
<sequence length="159" mass="17144">MDSVTSQLPVTVRMFHQLFPATRLGVRRARLLADGQLAHWGLAQDTAERARQIIAELAANAVQHGRLPGRDFRLALGYAAPAPGARSTALPGELRIEVTDARGERHPDFPSSTPTPDAESGRGLLLVATFADRWGVEAYPPSGKTVWAEVDVQPAPGDF</sequence>
<keyword evidence="4" id="KW-0547">Nucleotide-binding</keyword>
<dbReference type="InterPro" id="IPR003594">
    <property type="entry name" value="HATPase_dom"/>
</dbReference>
<dbReference type="Pfam" id="PF13581">
    <property type="entry name" value="HATPase_c_2"/>
    <property type="match status" value="1"/>
</dbReference>
<organism evidence="4 5">
    <name type="scientific">Streptomyces physcomitrii</name>
    <dbReference type="NCBI Taxonomy" id="2724184"/>
    <lineage>
        <taxon>Bacteria</taxon>
        <taxon>Bacillati</taxon>
        <taxon>Actinomycetota</taxon>
        <taxon>Actinomycetes</taxon>
        <taxon>Kitasatosporales</taxon>
        <taxon>Streptomycetaceae</taxon>
        <taxon>Streptomyces</taxon>
    </lineage>
</organism>
<dbReference type="SUPFAM" id="SSF55874">
    <property type="entry name" value="ATPase domain of HSP90 chaperone/DNA topoisomerase II/histidine kinase"/>
    <property type="match status" value="1"/>
</dbReference>
<keyword evidence="1" id="KW-0418">Kinase</keyword>
<dbReference type="InterPro" id="IPR050267">
    <property type="entry name" value="Anti-sigma-factor_SerPK"/>
</dbReference>
<feature type="domain" description="Histidine kinase/HSP90-like ATPase" evidence="3">
    <location>
        <begin position="20"/>
        <end position="148"/>
    </location>
</feature>
<evidence type="ECO:0000313" key="4">
    <source>
        <dbReference type="EMBL" id="NKI39826.1"/>
    </source>
</evidence>
<comment type="caution">
    <text evidence="4">The sequence shown here is derived from an EMBL/GenBank/DDBJ whole genome shotgun (WGS) entry which is preliminary data.</text>
</comment>
<evidence type="ECO:0000313" key="5">
    <source>
        <dbReference type="Proteomes" id="UP000772196"/>
    </source>
</evidence>
<dbReference type="PANTHER" id="PTHR35526:SF3">
    <property type="entry name" value="ANTI-SIGMA-F FACTOR RSBW"/>
    <property type="match status" value="1"/>
</dbReference>
<dbReference type="InterPro" id="IPR036890">
    <property type="entry name" value="HATPase_C_sf"/>
</dbReference>
<keyword evidence="5" id="KW-1185">Reference proteome</keyword>
<feature type="region of interest" description="Disordered" evidence="2">
    <location>
        <begin position="101"/>
        <end position="121"/>
    </location>
</feature>
<evidence type="ECO:0000259" key="3">
    <source>
        <dbReference type="Pfam" id="PF13581"/>
    </source>
</evidence>
<accession>A0ABX1GYD4</accession>
<evidence type="ECO:0000256" key="2">
    <source>
        <dbReference type="SAM" id="MobiDB-lite"/>
    </source>
</evidence>
<keyword evidence="1" id="KW-0723">Serine/threonine-protein kinase</keyword>